<dbReference type="InterPro" id="IPR001094">
    <property type="entry name" value="Flavdoxin-like"/>
</dbReference>
<proteinExistence type="predicted"/>
<evidence type="ECO:0000256" key="2">
    <source>
        <dbReference type="ARBA" id="ARBA00022630"/>
    </source>
</evidence>
<evidence type="ECO:0000259" key="5">
    <source>
        <dbReference type="PROSITE" id="PS50902"/>
    </source>
</evidence>
<dbReference type="PANTHER" id="PTHR19384">
    <property type="entry name" value="NITRIC OXIDE SYNTHASE-RELATED"/>
    <property type="match status" value="1"/>
</dbReference>
<organism evidence="6 7">
    <name type="scientific">Pasteurella bettyae CCUG 2042</name>
    <dbReference type="NCBI Taxonomy" id="1095749"/>
    <lineage>
        <taxon>Bacteria</taxon>
        <taxon>Pseudomonadati</taxon>
        <taxon>Pseudomonadota</taxon>
        <taxon>Gammaproteobacteria</taxon>
        <taxon>Pasteurellales</taxon>
        <taxon>Pasteurellaceae</taxon>
        <taxon>Pasteurella</taxon>
    </lineage>
</organism>
<keyword evidence="7" id="KW-1185">Reference proteome</keyword>
<keyword evidence="3" id="KW-0288">FMN</keyword>
<dbReference type="SUPFAM" id="SSF52218">
    <property type="entry name" value="Flavoproteins"/>
    <property type="match status" value="1"/>
</dbReference>
<dbReference type="InterPro" id="IPR029039">
    <property type="entry name" value="Flavoprotein-like_sf"/>
</dbReference>
<dbReference type="GO" id="GO:0050660">
    <property type="term" value="F:flavin adenine dinucleotide binding"/>
    <property type="evidence" value="ECO:0007669"/>
    <property type="project" value="TreeGrafter"/>
</dbReference>
<keyword evidence="2" id="KW-0285">Flavoprotein</keyword>
<dbReference type="InterPro" id="IPR008254">
    <property type="entry name" value="Flavodoxin/NO_synth"/>
</dbReference>
<feature type="domain" description="Flavodoxin-like" evidence="5">
    <location>
        <begin position="5"/>
        <end position="144"/>
    </location>
</feature>
<dbReference type="GO" id="GO:0016491">
    <property type="term" value="F:oxidoreductase activity"/>
    <property type="evidence" value="ECO:0007669"/>
    <property type="project" value="TreeGrafter"/>
</dbReference>
<keyword evidence="4" id="KW-0813">Transport</keyword>
<sequence>MAQQICIITGSTLGGAEYIGDHLCDLLEQQDFTTQVENHASLANIEGQKLWLVVTSTHGAGELPDNLKPLFQEIKDNNTDLSEVRFAVVGLGNSDYDTFCQAVNKVETALSKQGAKQICNSLRIDVLTIEDHEQAAEDWLPNFVNAL</sequence>
<evidence type="ECO:0000313" key="6">
    <source>
        <dbReference type="EMBL" id="EIJ69055.1"/>
    </source>
</evidence>
<keyword evidence="4" id="KW-0249">Electron transport</keyword>
<dbReference type="GO" id="GO:0005829">
    <property type="term" value="C:cytosol"/>
    <property type="evidence" value="ECO:0007669"/>
    <property type="project" value="TreeGrafter"/>
</dbReference>
<gene>
    <name evidence="6" type="primary">mioC</name>
    <name evidence="6" type="ORF">HMPREF1052_0391</name>
</gene>
<name>I3DBG2_9PAST</name>
<dbReference type="PANTHER" id="PTHR19384:SF128">
    <property type="entry name" value="NADPH OXIDOREDUCTASE A"/>
    <property type="match status" value="1"/>
</dbReference>
<comment type="caution">
    <text evidence="6">The sequence shown here is derived from an EMBL/GenBank/DDBJ whole genome shotgun (WGS) entry which is preliminary data.</text>
</comment>
<dbReference type="NCBIfam" id="NF006531">
    <property type="entry name" value="PRK09004.1"/>
    <property type="match status" value="1"/>
</dbReference>
<dbReference type="PROSITE" id="PS50902">
    <property type="entry name" value="FLAVODOXIN_LIKE"/>
    <property type="match status" value="1"/>
</dbReference>
<reference evidence="6 7" key="1">
    <citation type="submission" date="2012-03" db="EMBL/GenBank/DDBJ databases">
        <authorList>
            <person name="Harkins D.M."/>
            <person name="Madupu R."/>
            <person name="Durkin A.S."/>
            <person name="Torralba M."/>
            <person name="Methe B."/>
            <person name="Sutton G.G."/>
            <person name="Nelson K.E."/>
        </authorList>
    </citation>
    <scope>NUCLEOTIDE SEQUENCE [LARGE SCALE GENOMIC DNA]</scope>
    <source>
        <strain evidence="6 7">CCUG 2042</strain>
    </source>
</reference>
<dbReference type="OrthoDB" id="359268at2"/>
<dbReference type="Pfam" id="PF00258">
    <property type="entry name" value="Flavodoxin_1"/>
    <property type="match status" value="1"/>
</dbReference>
<dbReference type="PATRIC" id="fig|1095749.3.peg.1328"/>
<dbReference type="Gene3D" id="3.40.50.360">
    <property type="match status" value="1"/>
</dbReference>
<evidence type="ECO:0000256" key="3">
    <source>
        <dbReference type="ARBA" id="ARBA00022643"/>
    </source>
</evidence>
<dbReference type="RefSeq" id="WP_005760794.1">
    <property type="nucleotide sequence ID" value="NZ_AJSX01000033.1"/>
</dbReference>
<dbReference type="eggNOG" id="COG0716">
    <property type="taxonomic scope" value="Bacteria"/>
</dbReference>
<evidence type="ECO:0000256" key="4">
    <source>
        <dbReference type="ARBA" id="ARBA00022982"/>
    </source>
</evidence>
<protein>
    <submittedName>
        <fullName evidence="6">Protein MioC</fullName>
    </submittedName>
</protein>
<dbReference type="AlphaFoldDB" id="I3DBG2"/>
<evidence type="ECO:0000256" key="1">
    <source>
        <dbReference type="ARBA" id="ARBA00001917"/>
    </source>
</evidence>
<dbReference type="EMBL" id="AJSX01000033">
    <property type="protein sequence ID" value="EIJ69055.1"/>
    <property type="molecule type" value="Genomic_DNA"/>
</dbReference>
<comment type="cofactor">
    <cofactor evidence="1">
        <name>FMN</name>
        <dbReference type="ChEBI" id="CHEBI:58210"/>
    </cofactor>
</comment>
<dbReference type="PRINTS" id="PR00369">
    <property type="entry name" value="FLAVODOXIN"/>
</dbReference>
<dbReference type="GO" id="GO:0010181">
    <property type="term" value="F:FMN binding"/>
    <property type="evidence" value="ECO:0007669"/>
    <property type="project" value="InterPro"/>
</dbReference>
<dbReference type="Proteomes" id="UP000006457">
    <property type="component" value="Unassembled WGS sequence"/>
</dbReference>
<evidence type="ECO:0000313" key="7">
    <source>
        <dbReference type="Proteomes" id="UP000006457"/>
    </source>
</evidence>
<accession>I3DBG2</accession>